<reference evidence="1 2" key="1">
    <citation type="submission" date="2019-07" db="EMBL/GenBank/DDBJ databases">
        <title>Whole genome shotgun sequence of Staphylococcus piscifermentans NBRC 109625.</title>
        <authorList>
            <person name="Hosoyama A."/>
            <person name="Uohara A."/>
            <person name="Ohji S."/>
            <person name="Ichikawa N."/>
        </authorList>
    </citation>
    <scope>NUCLEOTIDE SEQUENCE [LARGE SCALE GENOMIC DNA]</scope>
    <source>
        <strain evidence="1 2">NBRC 109625</strain>
    </source>
</reference>
<gene>
    <name evidence="1" type="ORF">SPI02_15940</name>
</gene>
<dbReference type="EMBL" id="BKAR01000018">
    <property type="protein sequence ID" value="GEP85009.1"/>
    <property type="molecule type" value="Genomic_DNA"/>
</dbReference>
<dbReference type="InterPro" id="IPR023198">
    <property type="entry name" value="PGP-like_dom2"/>
</dbReference>
<dbReference type="GO" id="GO:0006281">
    <property type="term" value="P:DNA repair"/>
    <property type="evidence" value="ECO:0007669"/>
    <property type="project" value="TreeGrafter"/>
</dbReference>
<dbReference type="PANTHER" id="PTHR43434">
    <property type="entry name" value="PHOSPHOGLYCOLATE PHOSPHATASE"/>
    <property type="match status" value="1"/>
</dbReference>
<accession>A0A239UGC1</accession>
<name>A0A239UGC1_9STAP</name>
<protein>
    <submittedName>
        <fullName evidence="1">Phosphoglycolate phosphatase</fullName>
    </submittedName>
</protein>
<dbReference type="GO" id="GO:0005829">
    <property type="term" value="C:cytosol"/>
    <property type="evidence" value="ECO:0007669"/>
    <property type="project" value="TreeGrafter"/>
</dbReference>
<organism evidence="1 2">
    <name type="scientific">Staphylococcus piscifermentans</name>
    <dbReference type="NCBI Taxonomy" id="70258"/>
    <lineage>
        <taxon>Bacteria</taxon>
        <taxon>Bacillati</taxon>
        <taxon>Bacillota</taxon>
        <taxon>Bacilli</taxon>
        <taxon>Bacillales</taxon>
        <taxon>Staphylococcaceae</taxon>
        <taxon>Staphylococcus</taxon>
    </lineage>
</organism>
<dbReference type="GO" id="GO:0008967">
    <property type="term" value="F:phosphoglycolate phosphatase activity"/>
    <property type="evidence" value="ECO:0007669"/>
    <property type="project" value="TreeGrafter"/>
</dbReference>
<dbReference type="SFLD" id="SFLDG01129">
    <property type="entry name" value="C1.5:_HAD__Beta-PGM__Phosphata"/>
    <property type="match status" value="1"/>
</dbReference>
<dbReference type="Gene3D" id="3.40.50.1000">
    <property type="entry name" value="HAD superfamily/HAD-like"/>
    <property type="match status" value="1"/>
</dbReference>
<comment type="caution">
    <text evidence="1">The sequence shown here is derived from an EMBL/GenBank/DDBJ whole genome shotgun (WGS) entry which is preliminary data.</text>
</comment>
<dbReference type="NCBIfam" id="TIGR01662">
    <property type="entry name" value="HAD-SF-IIIA"/>
    <property type="match status" value="1"/>
</dbReference>
<evidence type="ECO:0000313" key="1">
    <source>
        <dbReference type="EMBL" id="GEP85009.1"/>
    </source>
</evidence>
<dbReference type="SUPFAM" id="SSF56784">
    <property type="entry name" value="HAD-like"/>
    <property type="match status" value="1"/>
</dbReference>
<dbReference type="Gene3D" id="1.10.150.240">
    <property type="entry name" value="Putative phosphatase, domain 2"/>
    <property type="match status" value="1"/>
</dbReference>
<dbReference type="InterPro" id="IPR006549">
    <property type="entry name" value="HAD-SF_hydro_IIIA"/>
</dbReference>
<dbReference type="PANTHER" id="PTHR43434:SF1">
    <property type="entry name" value="PHOSPHOGLYCOLATE PHOSPHATASE"/>
    <property type="match status" value="1"/>
</dbReference>
<dbReference type="NCBIfam" id="TIGR01549">
    <property type="entry name" value="HAD-SF-IA-v1"/>
    <property type="match status" value="1"/>
</dbReference>
<keyword evidence="2" id="KW-1185">Reference proteome</keyword>
<dbReference type="InterPro" id="IPR041492">
    <property type="entry name" value="HAD_2"/>
</dbReference>
<dbReference type="InterPro" id="IPR006439">
    <property type="entry name" value="HAD-SF_hydro_IA"/>
</dbReference>
<proteinExistence type="predicted"/>
<dbReference type="SFLD" id="SFLDS00003">
    <property type="entry name" value="Haloacid_Dehalogenase"/>
    <property type="match status" value="1"/>
</dbReference>
<dbReference type="Pfam" id="PF13419">
    <property type="entry name" value="HAD_2"/>
    <property type="match status" value="1"/>
</dbReference>
<dbReference type="Proteomes" id="UP000321736">
    <property type="component" value="Unassembled WGS sequence"/>
</dbReference>
<dbReference type="AlphaFoldDB" id="A0A239UGC1"/>
<dbReference type="InterPro" id="IPR036412">
    <property type="entry name" value="HAD-like_sf"/>
</dbReference>
<dbReference type="PRINTS" id="PR00413">
    <property type="entry name" value="HADHALOGNASE"/>
</dbReference>
<sequence length="240" mass="26545">MALKWILFDKDGTLIDFDMSWMKVGIQMVDEFVERYISPENAEHAYKTLGVDKDQDQVLPGTPMACGSLDEIIQNFNALAGEDVSEWTRQTSQYLIDHRVPEIKWIEGMTDALDTLKDAGYQIGILTSDTKKGTEQFIEATNTEAFFDFIISTETNAAEKPNPEVLRPLFDHAPDLKADEIAIIGDSPNDIQTAVNAGLGLSIGVLTGVGQEHELQHADYVVQSAPDAVEVLEKKNGRDA</sequence>
<evidence type="ECO:0000313" key="2">
    <source>
        <dbReference type="Proteomes" id="UP000321736"/>
    </source>
</evidence>
<dbReference type="InterPro" id="IPR023214">
    <property type="entry name" value="HAD_sf"/>
</dbReference>
<dbReference type="InterPro" id="IPR050155">
    <property type="entry name" value="HAD-like_hydrolase_sf"/>
</dbReference>